<reference evidence="2 3" key="2">
    <citation type="submission" date="2019-11" db="EMBL/GenBank/DDBJ databases">
        <title>Whole-genome sequencing of Allorhizobium vitis.</title>
        <authorList>
            <person name="Gan H.M."/>
            <person name="Savka M.A."/>
        </authorList>
    </citation>
    <scope>NUCLEOTIDE SEQUENCE [LARGE SCALE GENOMIC DNA]</scope>
    <source>
        <strain evidence="2 3">AB4</strain>
    </source>
</reference>
<name>A0A109CMC3_AGRVI</name>
<accession>A0A109CMC3</accession>
<dbReference type="AlphaFoldDB" id="A0A109CMC3"/>
<evidence type="ECO:0000313" key="4">
    <source>
        <dbReference type="Proteomes" id="UP000436911"/>
    </source>
</evidence>
<evidence type="ECO:0000313" key="3">
    <source>
        <dbReference type="Proteomes" id="UP000175993"/>
    </source>
</evidence>
<sequence length="275" mass="29997">MSLGCYDIEMRKRNAAVLVVLFSHSTKHHFKSVDFPADVLSIADKEDTYFTNTPDILANFIENVSAPYDLVMTIGGSKGGHGALYHGTLLARRIEKPVRVLAFSPVVMLSDNPNDIPYVSYQKLMERAQTTPELAENLRQSTQVITADPPPNLTAFCIVGADNQCDCIEASRLIGAHILTLPMHHHETVIPFLCDTSDARAVTKTVLVLYDRAAEEADVAHLLEKGSVDKMIADLSRVPKQPRLDDLTNLVIKGDASIVRQAVTTASAGSSPSES</sequence>
<dbReference type="EMBL" id="MBEV02000005">
    <property type="protein sequence ID" value="MUP05302.1"/>
    <property type="molecule type" value="Genomic_DNA"/>
</dbReference>
<gene>
    <name evidence="2" type="ORF">BBI04_010755</name>
    <name evidence="1" type="ORF">DXT89_20850</name>
</gene>
<reference evidence="1 4" key="1">
    <citation type="submission" date="2018-08" db="EMBL/GenBank/DDBJ databases">
        <title>Genome sequencing of Agrobacterium vitis strain ICMP 10754.</title>
        <authorList>
            <person name="Visnovsky S.B."/>
            <person name="Pitman A.R."/>
        </authorList>
    </citation>
    <scope>NUCLEOTIDE SEQUENCE [LARGE SCALE GENOMIC DNA]</scope>
    <source>
        <strain evidence="1 4">ICMP 10754</strain>
    </source>
</reference>
<evidence type="ECO:0000313" key="1">
    <source>
        <dbReference type="EMBL" id="KAA3523402.1"/>
    </source>
</evidence>
<dbReference type="Proteomes" id="UP000436911">
    <property type="component" value="Unassembled WGS sequence"/>
</dbReference>
<organism evidence="1 4">
    <name type="scientific">Agrobacterium vitis</name>
    <name type="common">Rhizobium vitis</name>
    <dbReference type="NCBI Taxonomy" id="373"/>
    <lineage>
        <taxon>Bacteria</taxon>
        <taxon>Pseudomonadati</taxon>
        <taxon>Pseudomonadota</taxon>
        <taxon>Alphaproteobacteria</taxon>
        <taxon>Hyphomicrobiales</taxon>
        <taxon>Rhizobiaceae</taxon>
        <taxon>Rhizobium/Agrobacterium group</taxon>
        <taxon>Agrobacterium</taxon>
    </lineage>
</organism>
<proteinExistence type="predicted"/>
<dbReference type="EMBL" id="QUSG01000017">
    <property type="protein sequence ID" value="KAA3523402.1"/>
    <property type="molecule type" value="Genomic_DNA"/>
</dbReference>
<dbReference type="Proteomes" id="UP000175993">
    <property type="component" value="Unassembled WGS sequence"/>
</dbReference>
<dbReference type="OrthoDB" id="8290841at2"/>
<protein>
    <submittedName>
        <fullName evidence="1">Uncharacterized protein</fullName>
    </submittedName>
</protein>
<evidence type="ECO:0000313" key="2">
    <source>
        <dbReference type="EMBL" id="MUP05302.1"/>
    </source>
</evidence>
<comment type="caution">
    <text evidence="1">The sequence shown here is derived from an EMBL/GenBank/DDBJ whole genome shotgun (WGS) entry which is preliminary data.</text>
</comment>